<dbReference type="InterPro" id="IPR003481">
    <property type="entry name" value="FliD_N"/>
</dbReference>
<feature type="domain" description="Flagellar hook-associated protein 2 N-terminal" evidence="6">
    <location>
        <begin position="10"/>
        <end position="106"/>
    </location>
</feature>
<evidence type="ECO:0000256" key="1">
    <source>
        <dbReference type="ARBA" id="ARBA00009764"/>
    </source>
</evidence>
<sequence length="477" mass="49970">MAITSIGIGSGLKVEELITGLMDLQRKPLELIEDRAEGINARISAFGSITSAMEDFRSASVKLAGLGTWNTMNGSTTNDKAVGVTTSTGASAGNYAVTVQHLATSQSISTKAYASATSYVGSGKLNIDIGSWDDGNTAFTAKSGNKTLSVEVSATDTLTTLRDKINALGSGVNASILNDASGARLVINSRETGATNGFRITAEDSDGGNADNAGLSAFAFDPPSATTTTLQQSGTDAQAKINGLAVTSASNTLTNVVEGVTLTLAAETTAPVSISVKPDTEGMRKTLDEFVTAYNDLSKLLSSQTKYDSETKTAGALQGDSTALSLQRQLRGILGAASPASSAFPTLSAVGIEIQRDGTLTVDDTKFNKAVEGNLAEVRKLFTATDLKDNSRSGIGTQLRKFSDSVLSVQGMLSTRTESLNDGLDRNLDEQDRFNAKLENAEKLLRAQYTALDTRMASLNSLSAYITQQITSWNQSK</sequence>
<dbReference type="InterPro" id="IPR010810">
    <property type="entry name" value="Flagellin_hook_IN_motif"/>
</dbReference>
<evidence type="ECO:0000256" key="3">
    <source>
        <dbReference type="ARBA" id="ARBA00023054"/>
    </source>
</evidence>
<dbReference type="GO" id="GO:0071973">
    <property type="term" value="P:bacterial-type flagellum-dependent cell motility"/>
    <property type="evidence" value="ECO:0007669"/>
    <property type="project" value="TreeGrafter"/>
</dbReference>
<evidence type="ECO:0000259" key="6">
    <source>
        <dbReference type="Pfam" id="PF02465"/>
    </source>
</evidence>
<name>A0AAW9QDG3_9BURK</name>
<evidence type="ECO:0000313" key="8">
    <source>
        <dbReference type="EMBL" id="MEF7613459.1"/>
    </source>
</evidence>
<reference evidence="8 9" key="1">
    <citation type="submission" date="2024-02" db="EMBL/GenBank/DDBJ databases">
        <title>Genome sequence of Aquincola sp. MAHUQ-54.</title>
        <authorList>
            <person name="Huq M.A."/>
        </authorList>
    </citation>
    <scope>NUCLEOTIDE SEQUENCE [LARGE SCALE GENOMIC DNA]</scope>
    <source>
        <strain evidence="8 9">MAHUQ-54</strain>
    </source>
</reference>
<gene>
    <name evidence="8" type="primary">fliD</name>
    <name evidence="8" type="ORF">V4F39_06000</name>
</gene>
<keyword evidence="8" id="KW-0282">Flagellum</keyword>
<dbReference type="GO" id="GO:0009421">
    <property type="term" value="C:bacterial-type flagellum filament cap"/>
    <property type="evidence" value="ECO:0007669"/>
    <property type="project" value="InterPro"/>
</dbReference>
<dbReference type="GO" id="GO:0007155">
    <property type="term" value="P:cell adhesion"/>
    <property type="evidence" value="ECO:0007669"/>
    <property type="project" value="InterPro"/>
</dbReference>
<dbReference type="InterPro" id="IPR010809">
    <property type="entry name" value="FliD_C"/>
</dbReference>
<comment type="function">
    <text evidence="5">Required for morphogenesis and for the elongation of the flagellar filament by facilitating polymerization of the flagellin monomers at the tip of growing filament. Forms a capping structure, which prevents flagellin subunits (transported through the central channel of the flagellum) from leaking out without polymerization at the distal end.</text>
</comment>
<keyword evidence="8" id="KW-0969">Cilium</keyword>
<accession>A0AAW9QDG3</accession>
<dbReference type="Pfam" id="PF07195">
    <property type="entry name" value="FliD_C"/>
    <property type="match status" value="1"/>
</dbReference>
<evidence type="ECO:0000256" key="4">
    <source>
        <dbReference type="ARBA" id="ARBA00023143"/>
    </source>
</evidence>
<comment type="similarity">
    <text evidence="1 5">Belongs to the FliD family.</text>
</comment>
<dbReference type="AlphaFoldDB" id="A0AAW9QDG3"/>
<dbReference type="GO" id="GO:0005576">
    <property type="term" value="C:extracellular region"/>
    <property type="evidence" value="ECO:0007669"/>
    <property type="project" value="UniProtKB-SubCell"/>
</dbReference>
<organism evidence="8 9">
    <name type="scientific">Aquincola agrisoli</name>
    <dbReference type="NCBI Taxonomy" id="3119538"/>
    <lineage>
        <taxon>Bacteria</taxon>
        <taxon>Pseudomonadati</taxon>
        <taxon>Pseudomonadota</taxon>
        <taxon>Betaproteobacteria</taxon>
        <taxon>Burkholderiales</taxon>
        <taxon>Sphaerotilaceae</taxon>
        <taxon>Aquincola</taxon>
    </lineage>
</organism>
<keyword evidence="9" id="KW-1185">Reference proteome</keyword>
<dbReference type="PANTHER" id="PTHR30288:SF0">
    <property type="entry name" value="FLAGELLAR HOOK-ASSOCIATED PROTEIN 2"/>
    <property type="match status" value="1"/>
</dbReference>
<proteinExistence type="inferred from homology"/>
<dbReference type="RefSeq" id="WP_332288398.1">
    <property type="nucleotide sequence ID" value="NZ_JAZIBG010000017.1"/>
</dbReference>
<evidence type="ECO:0000256" key="5">
    <source>
        <dbReference type="RuleBase" id="RU362066"/>
    </source>
</evidence>
<dbReference type="Pfam" id="PF07196">
    <property type="entry name" value="Flagellin_IN"/>
    <property type="match status" value="1"/>
</dbReference>
<keyword evidence="8" id="KW-0966">Cell projection</keyword>
<keyword evidence="4 5" id="KW-0975">Bacterial flagellum</keyword>
<comment type="caution">
    <text evidence="8">The sequence shown here is derived from an EMBL/GenBank/DDBJ whole genome shotgun (WGS) entry which is preliminary data.</text>
</comment>
<dbReference type="Pfam" id="PF02465">
    <property type="entry name" value="FliD_N"/>
    <property type="match status" value="1"/>
</dbReference>
<evidence type="ECO:0000256" key="2">
    <source>
        <dbReference type="ARBA" id="ARBA00011255"/>
    </source>
</evidence>
<dbReference type="Proteomes" id="UP001336250">
    <property type="component" value="Unassembled WGS sequence"/>
</dbReference>
<keyword evidence="5" id="KW-0964">Secreted</keyword>
<evidence type="ECO:0000313" key="9">
    <source>
        <dbReference type="Proteomes" id="UP001336250"/>
    </source>
</evidence>
<dbReference type="EMBL" id="JAZIBG010000017">
    <property type="protein sequence ID" value="MEF7613459.1"/>
    <property type="molecule type" value="Genomic_DNA"/>
</dbReference>
<comment type="subcellular location">
    <subcellularLocation>
        <location evidence="5">Secreted</location>
    </subcellularLocation>
    <subcellularLocation>
        <location evidence="5">Bacterial flagellum</location>
    </subcellularLocation>
</comment>
<keyword evidence="3" id="KW-0175">Coiled coil</keyword>
<comment type="subunit">
    <text evidence="2 5">Homopentamer.</text>
</comment>
<feature type="domain" description="Flagellar hook-associated protein 2 C-terminal" evidence="7">
    <location>
        <begin position="234"/>
        <end position="461"/>
    </location>
</feature>
<dbReference type="GO" id="GO:0009424">
    <property type="term" value="C:bacterial-type flagellum hook"/>
    <property type="evidence" value="ECO:0007669"/>
    <property type="project" value="UniProtKB-UniRule"/>
</dbReference>
<evidence type="ECO:0000259" key="7">
    <source>
        <dbReference type="Pfam" id="PF07195"/>
    </source>
</evidence>
<dbReference type="PANTHER" id="PTHR30288">
    <property type="entry name" value="FLAGELLAR CAP/ASSEMBLY PROTEIN FLID"/>
    <property type="match status" value="1"/>
</dbReference>
<protein>
    <recommendedName>
        <fullName evidence="5">Flagellar hook-associated protein 2</fullName>
        <shortName evidence="5">HAP2</shortName>
    </recommendedName>
    <alternativeName>
        <fullName evidence="5">Flagellar cap protein</fullName>
    </alternativeName>
</protein>
<dbReference type="InterPro" id="IPR040026">
    <property type="entry name" value="FliD"/>
</dbReference>